<dbReference type="PATRIC" id="fig|1330534.3.peg.2351"/>
<comment type="caution">
    <text evidence="1">The sequence shown here is derived from an EMBL/GenBank/DDBJ whole genome shotgun (WGS) entry which is preliminary data.</text>
</comment>
<dbReference type="Proteomes" id="UP000016860">
    <property type="component" value="Unassembled WGS sequence"/>
</dbReference>
<name>U4R204_9FIRM</name>
<dbReference type="STRING" id="1330534.L323_11790"/>
<dbReference type="Pfam" id="PF17117">
    <property type="entry name" value="DUF5104"/>
    <property type="match status" value="1"/>
</dbReference>
<sequence length="58" mass="6761">MFFIDQIVDRKSTDNIGLYMLQIIKESDKKKEFDGGGEKTRCAGIYRPQNTTMKEENK</sequence>
<protein>
    <submittedName>
        <fullName evidence="1">Uncharacterized protein</fullName>
    </submittedName>
</protein>
<dbReference type="EMBL" id="ATAY01000039">
    <property type="protein sequence ID" value="EPR11484.1"/>
    <property type="molecule type" value="Genomic_DNA"/>
</dbReference>
<evidence type="ECO:0000313" key="1">
    <source>
        <dbReference type="EMBL" id="EPR11484.1"/>
    </source>
</evidence>
<accession>U4R204</accession>
<reference evidence="1 2" key="1">
    <citation type="journal article" date="2013" name="Genome Announc.">
        <title>Draft Genome Sequence of the Cellulolytic Bacterium Clostridium papyrosolvens C7 (ATCC 700395).</title>
        <authorList>
            <person name="Zepeda V."/>
            <person name="Dassa B."/>
            <person name="Borovok I."/>
            <person name="Lamed R."/>
            <person name="Bayer E.A."/>
            <person name="Cate J.H."/>
        </authorList>
    </citation>
    <scope>NUCLEOTIDE SEQUENCE [LARGE SCALE GENOMIC DNA]</scope>
    <source>
        <strain evidence="1 2">C7</strain>
    </source>
</reference>
<proteinExistence type="predicted"/>
<gene>
    <name evidence="1" type="ORF">L323_11790</name>
</gene>
<dbReference type="InterPro" id="IPR031344">
    <property type="entry name" value="DUF5104"/>
</dbReference>
<organism evidence="1 2">
    <name type="scientific">Ruminiclostridium papyrosolvens C7</name>
    <dbReference type="NCBI Taxonomy" id="1330534"/>
    <lineage>
        <taxon>Bacteria</taxon>
        <taxon>Bacillati</taxon>
        <taxon>Bacillota</taxon>
        <taxon>Clostridia</taxon>
        <taxon>Eubacteriales</taxon>
        <taxon>Oscillospiraceae</taxon>
        <taxon>Ruminiclostridium</taxon>
    </lineage>
</organism>
<dbReference type="AlphaFoldDB" id="U4R204"/>
<evidence type="ECO:0000313" key="2">
    <source>
        <dbReference type="Proteomes" id="UP000016860"/>
    </source>
</evidence>